<dbReference type="Proteomes" id="UP001307889">
    <property type="component" value="Chromosome 6"/>
</dbReference>
<dbReference type="InterPro" id="IPR011009">
    <property type="entry name" value="Kinase-like_dom_sf"/>
</dbReference>
<dbReference type="PROSITE" id="PS50011">
    <property type="entry name" value="PROTEIN_KINASE_DOM"/>
    <property type="match status" value="1"/>
</dbReference>
<evidence type="ECO:0000256" key="1">
    <source>
        <dbReference type="SAM" id="MobiDB-lite"/>
    </source>
</evidence>
<organism evidence="3 4">
    <name type="scientific">Nesidiocoris tenuis</name>
    <dbReference type="NCBI Taxonomy" id="355587"/>
    <lineage>
        <taxon>Eukaryota</taxon>
        <taxon>Metazoa</taxon>
        <taxon>Ecdysozoa</taxon>
        <taxon>Arthropoda</taxon>
        <taxon>Hexapoda</taxon>
        <taxon>Insecta</taxon>
        <taxon>Pterygota</taxon>
        <taxon>Neoptera</taxon>
        <taxon>Paraneoptera</taxon>
        <taxon>Hemiptera</taxon>
        <taxon>Heteroptera</taxon>
        <taxon>Panheteroptera</taxon>
        <taxon>Cimicomorpha</taxon>
        <taxon>Miridae</taxon>
        <taxon>Dicyphina</taxon>
        <taxon>Nesidiocoris</taxon>
    </lineage>
</organism>
<feature type="region of interest" description="Disordered" evidence="1">
    <location>
        <begin position="1"/>
        <end position="29"/>
    </location>
</feature>
<gene>
    <name evidence="3" type="ORF">NTJ_08824</name>
</gene>
<reference evidence="3 4" key="1">
    <citation type="submission" date="2023-09" db="EMBL/GenBank/DDBJ databases">
        <title>Nesidiocoris tenuis whole genome shotgun sequence.</title>
        <authorList>
            <person name="Shibata T."/>
            <person name="Shimoda M."/>
            <person name="Kobayashi T."/>
            <person name="Uehara T."/>
        </authorList>
    </citation>
    <scope>NUCLEOTIDE SEQUENCE [LARGE SCALE GENOMIC DNA]</scope>
    <source>
        <strain evidence="3 4">Japan</strain>
    </source>
</reference>
<dbReference type="InterPro" id="IPR008271">
    <property type="entry name" value="Ser/Thr_kinase_AS"/>
</dbReference>
<dbReference type="PANTHER" id="PTHR24361">
    <property type="entry name" value="MITOGEN-ACTIVATED KINASE KINASE KINASE"/>
    <property type="match status" value="1"/>
</dbReference>
<evidence type="ECO:0000313" key="3">
    <source>
        <dbReference type="EMBL" id="BES96015.1"/>
    </source>
</evidence>
<dbReference type="Gene3D" id="1.10.510.10">
    <property type="entry name" value="Transferase(Phosphotransferase) domain 1"/>
    <property type="match status" value="1"/>
</dbReference>
<dbReference type="Pfam" id="PF00069">
    <property type="entry name" value="Pkinase"/>
    <property type="match status" value="1"/>
</dbReference>
<dbReference type="SMART" id="SM00220">
    <property type="entry name" value="S_TKc"/>
    <property type="match status" value="1"/>
</dbReference>
<evidence type="ECO:0000313" key="4">
    <source>
        <dbReference type="Proteomes" id="UP001307889"/>
    </source>
</evidence>
<dbReference type="SUPFAM" id="SSF56112">
    <property type="entry name" value="Protein kinase-like (PK-like)"/>
    <property type="match status" value="1"/>
</dbReference>
<dbReference type="InterPro" id="IPR053235">
    <property type="entry name" value="Ser_Thr_kinase"/>
</dbReference>
<dbReference type="EMBL" id="AP028914">
    <property type="protein sequence ID" value="BES96015.1"/>
    <property type="molecule type" value="Genomic_DNA"/>
</dbReference>
<keyword evidence="4" id="KW-1185">Reference proteome</keyword>
<feature type="region of interest" description="Disordered" evidence="1">
    <location>
        <begin position="243"/>
        <end position="275"/>
    </location>
</feature>
<dbReference type="PROSITE" id="PS00108">
    <property type="entry name" value="PROTEIN_KINASE_ST"/>
    <property type="match status" value="1"/>
</dbReference>
<evidence type="ECO:0000259" key="2">
    <source>
        <dbReference type="PROSITE" id="PS50011"/>
    </source>
</evidence>
<dbReference type="InterPro" id="IPR000719">
    <property type="entry name" value="Prot_kinase_dom"/>
</dbReference>
<name>A0ABN7AYM0_9HEMI</name>
<proteinExistence type="predicted"/>
<accession>A0ABN7AYM0</accession>
<dbReference type="Gene3D" id="3.30.200.20">
    <property type="entry name" value="Phosphorylase Kinase, domain 1"/>
    <property type="match status" value="1"/>
</dbReference>
<feature type="domain" description="Protein kinase" evidence="2">
    <location>
        <begin position="33"/>
        <end position="315"/>
    </location>
</feature>
<protein>
    <submittedName>
        <fullName evidence="3">STYKc</fullName>
    </submittedName>
</protein>
<sequence>MDMDITSTPKARVLSASNRHDTNAQSPFAVPPTPVLKKIGWGTGVGVFHMDRSPFSGIARSPWALKKVIRAPRSQRSIRDRLKMEAEILKKFNHPNIVGFRGFTKTADGREVLAMEECDQDLGSILEKRFESGAGPMDAQLILKIVYETSKALDYIHTEHRVIHGDMKSYNILIKGNFEEIKLSDFGVSFPVDENGIASNYVGTEIWSAPEVIKDRVACTKSDIFSLGLTIWEMICTVPPHTLSSDQDDSMSGSGNSGADESMEEPSSAGTRPNIPFELDSNYDLVVRLFEWCTEENASKRPSAAEIVSFIEKNLHNANTDCSDMPIDLE</sequence>
<dbReference type="PANTHER" id="PTHR24361:SF785">
    <property type="entry name" value="DUAL SPECIFICITY MITOGEN-ACTIVATED PROTEIN KINASE KINASE 1"/>
    <property type="match status" value="1"/>
</dbReference>